<organism evidence="2 3">
    <name type="scientific">Coniochaeta pulveracea</name>
    <dbReference type="NCBI Taxonomy" id="177199"/>
    <lineage>
        <taxon>Eukaryota</taxon>
        <taxon>Fungi</taxon>
        <taxon>Dikarya</taxon>
        <taxon>Ascomycota</taxon>
        <taxon>Pezizomycotina</taxon>
        <taxon>Sordariomycetes</taxon>
        <taxon>Sordariomycetidae</taxon>
        <taxon>Coniochaetales</taxon>
        <taxon>Coniochaetaceae</taxon>
        <taxon>Coniochaeta</taxon>
    </lineage>
</organism>
<gene>
    <name evidence="2" type="ORF">DL546_005607</name>
</gene>
<keyword evidence="3" id="KW-1185">Reference proteome</keyword>
<accession>A0A420Y2C1</accession>
<dbReference type="AlphaFoldDB" id="A0A420Y2C1"/>
<feature type="compositionally biased region" description="Basic residues" evidence="1">
    <location>
        <begin position="90"/>
        <end position="99"/>
    </location>
</feature>
<name>A0A420Y2C1_9PEZI</name>
<feature type="compositionally biased region" description="Basic and acidic residues" evidence="1">
    <location>
        <begin position="133"/>
        <end position="149"/>
    </location>
</feature>
<comment type="caution">
    <text evidence="2">The sequence shown here is derived from an EMBL/GenBank/DDBJ whole genome shotgun (WGS) entry which is preliminary data.</text>
</comment>
<evidence type="ECO:0000256" key="1">
    <source>
        <dbReference type="SAM" id="MobiDB-lite"/>
    </source>
</evidence>
<feature type="region of interest" description="Disordered" evidence="1">
    <location>
        <begin position="113"/>
        <end position="149"/>
    </location>
</feature>
<dbReference type="Proteomes" id="UP000275385">
    <property type="component" value="Unassembled WGS sequence"/>
</dbReference>
<feature type="compositionally biased region" description="Polar residues" evidence="1">
    <location>
        <begin position="118"/>
        <end position="127"/>
    </location>
</feature>
<feature type="region of interest" description="Disordered" evidence="1">
    <location>
        <begin position="32"/>
        <end position="99"/>
    </location>
</feature>
<reference evidence="2 3" key="1">
    <citation type="submission" date="2018-08" db="EMBL/GenBank/DDBJ databases">
        <title>Draft genome of the lignicolous fungus Coniochaeta pulveracea.</title>
        <authorList>
            <person name="Borstlap C.J."/>
            <person name="De Witt R.N."/>
            <person name="Botha A."/>
            <person name="Volschenk H."/>
        </authorList>
    </citation>
    <scope>NUCLEOTIDE SEQUENCE [LARGE SCALE GENOMIC DNA]</scope>
    <source>
        <strain evidence="2 3">CAB683</strain>
    </source>
</reference>
<protein>
    <submittedName>
        <fullName evidence="2">Uncharacterized protein</fullName>
    </submittedName>
</protein>
<dbReference type="EMBL" id="QVQW01000063">
    <property type="protein sequence ID" value="RKU42033.1"/>
    <property type="molecule type" value="Genomic_DNA"/>
</dbReference>
<evidence type="ECO:0000313" key="3">
    <source>
        <dbReference type="Proteomes" id="UP000275385"/>
    </source>
</evidence>
<sequence>MTNNNPKQATALEPRDLSFQYQALRMKWEAEDKVNDADDKASEMASRSSVDEPPTDFPYPALRAKGLPGTTKVTDRPTVPKLTINTKVPPMHKHPWNQHTHRPKAFMRDRPHLAGWESGTTPDSVTLATHLKGPSEWDTRHDTEPPTPA</sequence>
<evidence type="ECO:0000313" key="2">
    <source>
        <dbReference type="EMBL" id="RKU42033.1"/>
    </source>
</evidence>
<proteinExistence type="predicted"/>
<feature type="compositionally biased region" description="Basic and acidic residues" evidence="1">
    <location>
        <begin position="32"/>
        <end position="42"/>
    </location>
</feature>